<evidence type="ECO:0000256" key="6">
    <source>
        <dbReference type="ARBA" id="ARBA00023242"/>
    </source>
</evidence>
<evidence type="ECO:0000259" key="9">
    <source>
        <dbReference type="Pfam" id="PF25812"/>
    </source>
</evidence>
<organism evidence="10">
    <name type="scientific">Eremomyces bilateralis CBS 781.70</name>
    <dbReference type="NCBI Taxonomy" id="1392243"/>
    <lineage>
        <taxon>Eukaryota</taxon>
        <taxon>Fungi</taxon>
        <taxon>Dikarya</taxon>
        <taxon>Ascomycota</taxon>
        <taxon>Pezizomycotina</taxon>
        <taxon>Dothideomycetes</taxon>
        <taxon>Dothideomycetes incertae sedis</taxon>
        <taxon>Eremomycetales</taxon>
        <taxon>Eremomycetaceae</taxon>
        <taxon>Eremomyces</taxon>
    </lineage>
</organism>
<dbReference type="PANTHER" id="PTHR12172:SF0">
    <property type="entry name" value="CELL CYCLE CHECKPOINT PROTEIN RAD17"/>
    <property type="match status" value="1"/>
</dbReference>
<evidence type="ECO:0000256" key="3">
    <source>
        <dbReference type="ARBA" id="ARBA00022741"/>
    </source>
</evidence>
<evidence type="ECO:0000256" key="1">
    <source>
        <dbReference type="ARBA" id="ARBA00004123"/>
    </source>
</evidence>
<sequence length="851" mass="93594">MAKLRSARKKPTRVVLSDDDNNSDDYVETPAPKKKATSRKPPPKPSSSILSQLKDAPNKHNGLSSSQQLPSRSRNGTTSISPRKRKTTAASTESPSKNQKISSFFTAAPSTQSTRTLQTNGDHRSLPSNISAKEDEIEDIEDDSPTEDSQSRKQSSFSSTQSGAKRKRDSVDAIPGEGLRRASHKFLKTNPIPPQNPSRIEDGRPWTERFGPISIDELAVHVKKVKDIRSWLENVYTGRERRRFLVLKGPAGAGKTTTISLLAKELGIEITEWRNQEAMETSEGFVSMGAKFDEFLRMAGKFGSLALSDGSGTVVSQSNPKNESTRKAILLEEFPTITSRSSTSQGFRNVVLQFLAQNTPSMGELFSNTASLPPPIPVILIITESLLASASSSADNFTAHRLLGQEILSHPGVTVIEFNPIAPTYMSKALELIIRKEARKSGRRRAPGVAVLKHLSTIGDIRSAVSSLHFLALRPDDEKNWSGRVTFTTKKRGAVAPEITAMERESLELITQRENTLNIFHAVGKVVHNKRDDPPPGTIIPQPPNWFSQHWRYKTPQNNVDDILNELGTDISTFIAALHENYVLSCSDTDTEATLDSVCGCLDALSDADSISPEGFGVRRRRFQGGSVDELRQDEMSFHLAVRGLLFNLPNPVKRLPPPNASIATGTGSRTDAFKMFYPASARVWRKQEEIGAVLDLVATEAMKGRLAADSGAMASRPKFKETGVAAWNRAATSRRPPIQAEHSDGTQSDRTEDAAVLKSVSKGELLLEILPYLAAIRGKTRGAFHDSIWKHVENLTKIRHEEVQVDEETDDEDIGEGPGNAVGTKLKRSKEPVEEMAEEKLFLSDDDIED</sequence>
<dbReference type="Pfam" id="PF25812">
    <property type="entry name" value="RAD24_helical"/>
    <property type="match status" value="1"/>
</dbReference>
<reference evidence="10 12" key="1">
    <citation type="submission" date="2020-01" db="EMBL/GenBank/DDBJ databases">
        <authorList>
            <consortium name="DOE Joint Genome Institute"/>
            <person name="Haridas S."/>
            <person name="Albert R."/>
            <person name="Binder M."/>
            <person name="Bloem J."/>
            <person name="Labutti K."/>
            <person name="Salamov A."/>
            <person name="Andreopoulos B."/>
            <person name="Baker S.E."/>
            <person name="Barry K."/>
            <person name="Bills G."/>
            <person name="Bluhm B.H."/>
            <person name="Cannon C."/>
            <person name="Castanera R."/>
            <person name="Culley D.E."/>
            <person name="Daum C."/>
            <person name="Ezra D."/>
            <person name="Gonzalez J.B."/>
            <person name="Henrissat B."/>
            <person name="Kuo A."/>
            <person name="Liang C."/>
            <person name="Lipzen A."/>
            <person name="Lutzoni F."/>
            <person name="Magnuson J."/>
            <person name="Mondo S."/>
            <person name="Nolan M."/>
            <person name="Ohm R."/>
            <person name="Pangilinan J."/>
            <person name="Park H.-J."/>
            <person name="Ramirez L."/>
            <person name="Alfaro M."/>
            <person name="Sun H."/>
            <person name="Tritt A."/>
            <person name="Yoshinaga Y."/>
            <person name="Zwiers L.-H."/>
            <person name="Turgeon B.G."/>
            <person name="Goodwin S.B."/>
            <person name="Spatafora J.W."/>
            <person name="Crous P.W."/>
            <person name="Grigoriev I.V."/>
        </authorList>
    </citation>
    <scope>NUCLEOTIDE SEQUENCE</scope>
    <source>
        <strain evidence="10 12">CBS 781.70</strain>
    </source>
</reference>
<feature type="compositionally biased region" description="Low complexity" evidence="8">
    <location>
        <begin position="152"/>
        <end position="162"/>
    </location>
</feature>
<dbReference type="InterPro" id="IPR057927">
    <property type="entry name" value="RAD24-like_helical"/>
</dbReference>
<protein>
    <recommendedName>
        <fullName evidence="9">Checkpoint protein RAD24-like helical bundle domain-containing protein</fullName>
    </recommendedName>
</protein>
<evidence type="ECO:0000256" key="2">
    <source>
        <dbReference type="ARBA" id="ARBA00006168"/>
    </source>
</evidence>
<dbReference type="GO" id="GO:0005524">
    <property type="term" value="F:ATP binding"/>
    <property type="evidence" value="ECO:0007669"/>
    <property type="project" value="UniProtKB-KW"/>
</dbReference>
<feature type="compositionally biased region" description="Basic residues" evidence="8">
    <location>
        <begin position="32"/>
        <end position="42"/>
    </location>
</feature>
<dbReference type="RefSeq" id="XP_033535236.1">
    <property type="nucleotide sequence ID" value="XM_033682781.1"/>
</dbReference>
<feature type="domain" description="Checkpoint protein RAD24-like helical bundle" evidence="9">
    <location>
        <begin position="514"/>
        <end position="622"/>
    </location>
</feature>
<feature type="region of interest" description="Disordered" evidence="8">
    <location>
        <begin position="805"/>
        <end position="834"/>
    </location>
</feature>
<comment type="similarity">
    <text evidence="2">Belongs to the rad17/RAD24 family.</text>
</comment>
<reference evidence="12" key="3">
    <citation type="submission" date="2025-04" db="UniProtKB">
        <authorList>
            <consortium name="RefSeq"/>
        </authorList>
    </citation>
    <scope>IDENTIFICATION</scope>
    <source>
        <strain evidence="12">CBS 781.70</strain>
    </source>
</reference>
<reference evidence="12" key="2">
    <citation type="submission" date="2020-04" db="EMBL/GenBank/DDBJ databases">
        <authorList>
            <consortium name="NCBI Genome Project"/>
        </authorList>
    </citation>
    <scope>NUCLEOTIDE SEQUENCE</scope>
    <source>
        <strain evidence="12">CBS 781.70</strain>
    </source>
</reference>
<dbReference type="GO" id="GO:0000077">
    <property type="term" value="P:DNA damage checkpoint signaling"/>
    <property type="evidence" value="ECO:0007669"/>
    <property type="project" value="TreeGrafter"/>
</dbReference>
<dbReference type="EMBL" id="ML975154">
    <property type="protein sequence ID" value="KAF1813605.1"/>
    <property type="molecule type" value="Genomic_DNA"/>
</dbReference>
<evidence type="ECO:0000313" key="12">
    <source>
        <dbReference type="RefSeq" id="XP_033535236.1"/>
    </source>
</evidence>
<keyword evidence="7" id="KW-0131">Cell cycle</keyword>
<keyword evidence="11" id="KW-1185">Reference proteome</keyword>
<feature type="compositionally biased region" description="Acidic residues" evidence="8">
    <location>
        <begin position="17"/>
        <end position="27"/>
    </location>
</feature>
<evidence type="ECO:0000256" key="4">
    <source>
        <dbReference type="ARBA" id="ARBA00022763"/>
    </source>
</evidence>
<dbReference type="Proteomes" id="UP000504638">
    <property type="component" value="Unplaced"/>
</dbReference>
<keyword evidence="6" id="KW-0539">Nucleus</keyword>
<feature type="region of interest" description="Disordered" evidence="8">
    <location>
        <begin position="731"/>
        <end position="753"/>
    </location>
</feature>
<evidence type="ECO:0000313" key="10">
    <source>
        <dbReference type="EMBL" id="KAF1813605.1"/>
    </source>
</evidence>
<evidence type="ECO:0000256" key="8">
    <source>
        <dbReference type="SAM" id="MobiDB-lite"/>
    </source>
</evidence>
<keyword evidence="4" id="KW-0227">DNA damage</keyword>
<feature type="compositionally biased region" description="Polar residues" evidence="8">
    <location>
        <begin position="88"/>
        <end position="131"/>
    </location>
</feature>
<dbReference type="InterPro" id="IPR004582">
    <property type="entry name" value="Checkpoint_prot_Rad17_Rad24"/>
</dbReference>
<keyword evidence="5" id="KW-0067">ATP-binding</keyword>
<dbReference type="Gene3D" id="3.40.50.300">
    <property type="entry name" value="P-loop containing nucleotide triphosphate hydrolases"/>
    <property type="match status" value="1"/>
</dbReference>
<keyword evidence="3" id="KW-0547">Nucleotide-binding</keyword>
<dbReference type="GO" id="GO:0006281">
    <property type="term" value="P:DNA repair"/>
    <property type="evidence" value="ECO:0007669"/>
    <property type="project" value="InterPro"/>
</dbReference>
<feature type="compositionally biased region" description="Acidic residues" evidence="8">
    <location>
        <begin position="805"/>
        <end position="816"/>
    </location>
</feature>
<evidence type="ECO:0000256" key="5">
    <source>
        <dbReference type="ARBA" id="ARBA00022840"/>
    </source>
</evidence>
<feature type="compositionally biased region" description="Basic residues" evidence="8">
    <location>
        <begin position="1"/>
        <end position="12"/>
    </location>
</feature>
<dbReference type="GeneID" id="54423351"/>
<dbReference type="PANTHER" id="PTHR12172">
    <property type="entry name" value="CELL CYCLE CHECKPOINT PROTEIN RAD17"/>
    <property type="match status" value="1"/>
</dbReference>
<evidence type="ECO:0000313" key="11">
    <source>
        <dbReference type="Proteomes" id="UP000504638"/>
    </source>
</evidence>
<gene>
    <name evidence="10 12" type="ORF">P152DRAFT_513026</name>
</gene>
<dbReference type="Pfam" id="PF03215">
    <property type="entry name" value="Rad17"/>
    <property type="match status" value="1"/>
</dbReference>
<dbReference type="InterPro" id="IPR027417">
    <property type="entry name" value="P-loop_NTPase"/>
</dbReference>
<feature type="region of interest" description="Disordered" evidence="8">
    <location>
        <begin position="1"/>
        <end position="205"/>
    </location>
</feature>
<accession>A0A6G1G685</accession>
<evidence type="ECO:0000256" key="7">
    <source>
        <dbReference type="ARBA" id="ARBA00023306"/>
    </source>
</evidence>
<dbReference type="SUPFAM" id="SSF52540">
    <property type="entry name" value="P-loop containing nucleoside triphosphate hydrolases"/>
    <property type="match status" value="1"/>
</dbReference>
<dbReference type="OrthoDB" id="10265971at2759"/>
<feature type="compositionally biased region" description="Basic and acidic residues" evidence="8">
    <location>
        <begin position="742"/>
        <end position="753"/>
    </location>
</feature>
<dbReference type="GO" id="GO:0003682">
    <property type="term" value="F:chromatin binding"/>
    <property type="evidence" value="ECO:0007669"/>
    <property type="project" value="TreeGrafter"/>
</dbReference>
<dbReference type="GO" id="GO:0005634">
    <property type="term" value="C:nucleus"/>
    <property type="evidence" value="ECO:0007669"/>
    <property type="project" value="UniProtKB-SubCell"/>
</dbReference>
<dbReference type="GO" id="GO:0003689">
    <property type="term" value="F:DNA clamp loader activity"/>
    <property type="evidence" value="ECO:0007669"/>
    <property type="project" value="TreeGrafter"/>
</dbReference>
<name>A0A6G1G685_9PEZI</name>
<dbReference type="GO" id="GO:0033314">
    <property type="term" value="P:mitotic DNA replication checkpoint signaling"/>
    <property type="evidence" value="ECO:0007669"/>
    <property type="project" value="TreeGrafter"/>
</dbReference>
<feature type="compositionally biased region" description="Low complexity" evidence="8">
    <location>
        <begin position="63"/>
        <end position="74"/>
    </location>
</feature>
<comment type="subcellular location">
    <subcellularLocation>
        <location evidence="1">Nucleus</location>
    </subcellularLocation>
</comment>
<feature type="compositionally biased region" description="Acidic residues" evidence="8">
    <location>
        <begin position="135"/>
        <end position="146"/>
    </location>
</feature>
<dbReference type="AlphaFoldDB" id="A0A6G1G685"/>
<proteinExistence type="inferred from homology"/>